<reference evidence="1" key="1">
    <citation type="submission" date="2023-02" db="EMBL/GenBank/DDBJ databases">
        <title>Colletotrichum kahawae CIFC_Que2 genome sequencing and assembly.</title>
        <authorList>
            <person name="Baroncelli R."/>
        </authorList>
    </citation>
    <scope>NUCLEOTIDE SEQUENCE</scope>
    <source>
        <strain evidence="1">CIFC_Que2</strain>
    </source>
</reference>
<dbReference type="InterPro" id="IPR036864">
    <property type="entry name" value="Zn2-C6_fun-type_DNA-bd_sf"/>
</dbReference>
<dbReference type="SUPFAM" id="SSF57701">
    <property type="entry name" value="Zn2/Cys6 DNA-binding domain"/>
    <property type="match status" value="1"/>
</dbReference>
<organism evidence="1 2">
    <name type="scientific">Colletotrichum kahawae</name>
    <name type="common">Coffee berry disease fungus</name>
    <dbReference type="NCBI Taxonomy" id="34407"/>
    <lineage>
        <taxon>Eukaryota</taxon>
        <taxon>Fungi</taxon>
        <taxon>Dikarya</taxon>
        <taxon>Ascomycota</taxon>
        <taxon>Pezizomycotina</taxon>
        <taxon>Sordariomycetes</taxon>
        <taxon>Hypocreomycetidae</taxon>
        <taxon>Glomerellales</taxon>
        <taxon>Glomerellaceae</taxon>
        <taxon>Colletotrichum</taxon>
        <taxon>Colletotrichum gloeosporioides species complex</taxon>
    </lineage>
</organism>
<evidence type="ECO:0000313" key="2">
    <source>
        <dbReference type="Proteomes" id="UP001281614"/>
    </source>
</evidence>
<protein>
    <recommendedName>
        <fullName evidence="3">Zn(2)-C6 fungal-type domain-containing protein</fullName>
    </recommendedName>
</protein>
<proteinExistence type="predicted"/>
<accession>A0AAD9Y0L5</accession>
<dbReference type="AlphaFoldDB" id="A0AAD9Y0L5"/>
<sequence length="54" mass="6033">MPDPRLKNHQTSKTSRSSGACLACRAKKHKCSGERLVTRLFLHLQSCTTAKLHV</sequence>
<name>A0AAD9Y0L5_COLKA</name>
<comment type="caution">
    <text evidence="1">The sequence shown here is derived from an EMBL/GenBank/DDBJ whole genome shotgun (WGS) entry which is preliminary data.</text>
</comment>
<dbReference type="GO" id="GO:0000981">
    <property type="term" value="F:DNA-binding transcription factor activity, RNA polymerase II-specific"/>
    <property type="evidence" value="ECO:0007669"/>
    <property type="project" value="InterPro"/>
</dbReference>
<dbReference type="Proteomes" id="UP001281614">
    <property type="component" value="Unassembled WGS sequence"/>
</dbReference>
<gene>
    <name evidence="1" type="ORF">CKAH01_09247</name>
</gene>
<evidence type="ECO:0000313" key="1">
    <source>
        <dbReference type="EMBL" id="KAK2730989.1"/>
    </source>
</evidence>
<keyword evidence="2" id="KW-1185">Reference proteome</keyword>
<evidence type="ECO:0008006" key="3">
    <source>
        <dbReference type="Google" id="ProtNLM"/>
    </source>
</evidence>
<dbReference type="EMBL" id="VYYT01000621">
    <property type="protein sequence ID" value="KAK2730989.1"/>
    <property type="molecule type" value="Genomic_DNA"/>
</dbReference>
<dbReference type="GO" id="GO:0008270">
    <property type="term" value="F:zinc ion binding"/>
    <property type="evidence" value="ECO:0007669"/>
    <property type="project" value="InterPro"/>
</dbReference>